<dbReference type="InterPro" id="IPR028233">
    <property type="entry name" value="BBIP10"/>
</dbReference>
<dbReference type="GO" id="GO:0060271">
    <property type="term" value="P:cilium assembly"/>
    <property type="evidence" value="ECO:0007669"/>
    <property type="project" value="InterPro"/>
</dbReference>
<protein>
    <submittedName>
        <fullName evidence="2">Uncharacterized protein</fullName>
    </submittedName>
</protein>
<evidence type="ECO:0000313" key="3">
    <source>
        <dbReference type="Proteomes" id="UP000298663"/>
    </source>
</evidence>
<organism evidence="2 3">
    <name type="scientific">Steinernema carpocapsae</name>
    <name type="common">Entomopathogenic nematode</name>
    <dbReference type="NCBI Taxonomy" id="34508"/>
    <lineage>
        <taxon>Eukaryota</taxon>
        <taxon>Metazoa</taxon>
        <taxon>Ecdysozoa</taxon>
        <taxon>Nematoda</taxon>
        <taxon>Chromadorea</taxon>
        <taxon>Rhabditida</taxon>
        <taxon>Tylenchina</taxon>
        <taxon>Panagrolaimomorpha</taxon>
        <taxon>Strongyloidoidea</taxon>
        <taxon>Steinernematidae</taxon>
        <taxon>Steinernema</taxon>
    </lineage>
</organism>
<dbReference type="OrthoDB" id="2154978at2759"/>
<dbReference type="AlphaFoldDB" id="A0A4V6A6Y0"/>
<dbReference type="PANTHER" id="PTHR28596:SF1">
    <property type="entry name" value="BBSOME-INTERACTING PROTEIN 1"/>
    <property type="match status" value="1"/>
</dbReference>
<dbReference type="GO" id="GO:0097500">
    <property type="term" value="P:receptor localization to non-motile cilium"/>
    <property type="evidence" value="ECO:0007669"/>
    <property type="project" value="TreeGrafter"/>
</dbReference>
<comment type="caution">
    <text evidence="2">The sequence shown here is derived from an EMBL/GenBank/DDBJ whole genome shotgun (WGS) entry which is preliminary data.</text>
</comment>
<dbReference type="Pfam" id="PF14777">
    <property type="entry name" value="BBIP10"/>
    <property type="match status" value="1"/>
</dbReference>
<dbReference type="PANTHER" id="PTHR28596">
    <property type="entry name" value="BBSOME-INTERACTING PROTEIN 1"/>
    <property type="match status" value="1"/>
</dbReference>
<feature type="region of interest" description="Disordered" evidence="1">
    <location>
        <begin position="1"/>
        <end position="33"/>
    </location>
</feature>
<dbReference type="STRING" id="34508.A0A4V6A6Y0"/>
<name>A0A4V6A6Y0_STECR</name>
<gene>
    <name evidence="2" type="ORF">L596_010603</name>
</gene>
<evidence type="ECO:0000256" key="1">
    <source>
        <dbReference type="SAM" id="MobiDB-lite"/>
    </source>
</evidence>
<sequence length="139" mass="15646">MEPFDRPTAKSLYFPAKMDTSVSSTPEPAILKSQPKNKDENLEEVVGHFNGFVLSEDKLQPVFCKPKLLSMKTVILEKLQKMQQATADKQEAAEKTEVEVSHSFIIGLLKNQFNQVNVKEPTASEKNSDPEINIWKPEG</sequence>
<keyword evidence="3" id="KW-1185">Reference proteome</keyword>
<accession>A0A4V6A6Y0</accession>
<dbReference type="GO" id="GO:0034464">
    <property type="term" value="C:BBSome"/>
    <property type="evidence" value="ECO:0007669"/>
    <property type="project" value="InterPro"/>
</dbReference>
<proteinExistence type="predicted"/>
<dbReference type="Proteomes" id="UP000298663">
    <property type="component" value="Unassembled WGS sequence"/>
</dbReference>
<evidence type="ECO:0000313" key="2">
    <source>
        <dbReference type="EMBL" id="TKR96605.1"/>
    </source>
</evidence>
<reference evidence="2 3" key="1">
    <citation type="journal article" date="2015" name="Genome Biol.">
        <title>Comparative genomics of Steinernema reveals deeply conserved gene regulatory networks.</title>
        <authorList>
            <person name="Dillman A.R."/>
            <person name="Macchietto M."/>
            <person name="Porter C.F."/>
            <person name="Rogers A."/>
            <person name="Williams B."/>
            <person name="Antoshechkin I."/>
            <person name="Lee M.M."/>
            <person name="Goodwin Z."/>
            <person name="Lu X."/>
            <person name="Lewis E.E."/>
            <person name="Goodrich-Blair H."/>
            <person name="Stock S.P."/>
            <person name="Adams B.J."/>
            <person name="Sternberg P.W."/>
            <person name="Mortazavi A."/>
        </authorList>
    </citation>
    <scope>NUCLEOTIDE SEQUENCE [LARGE SCALE GENOMIC DNA]</scope>
    <source>
        <strain evidence="2 3">ALL</strain>
    </source>
</reference>
<dbReference type="EMBL" id="AZBU02000002">
    <property type="protein sequence ID" value="TKR96605.1"/>
    <property type="molecule type" value="Genomic_DNA"/>
</dbReference>
<feature type="region of interest" description="Disordered" evidence="1">
    <location>
        <begin position="120"/>
        <end position="139"/>
    </location>
</feature>
<reference evidence="2 3" key="2">
    <citation type="journal article" date="2019" name="G3 (Bethesda)">
        <title>Hybrid Assembly of the Genome of the Entomopathogenic Nematode Steinernema carpocapsae Identifies the X-Chromosome.</title>
        <authorList>
            <person name="Serra L."/>
            <person name="Macchietto M."/>
            <person name="Macias-Munoz A."/>
            <person name="McGill C.J."/>
            <person name="Rodriguez I.M."/>
            <person name="Rodriguez B."/>
            <person name="Murad R."/>
            <person name="Mortazavi A."/>
        </authorList>
    </citation>
    <scope>NUCLEOTIDE SEQUENCE [LARGE SCALE GENOMIC DNA]</scope>
    <source>
        <strain evidence="2 3">ALL</strain>
    </source>
</reference>